<name>A0A4P9ZIA5_9ASCO</name>
<dbReference type="GO" id="GO:0005730">
    <property type="term" value="C:nucleolus"/>
    <property type="evidence" value="ECO:0007669"/>
    <property type="project" value="TreeGrafter"/>
</dbReference>
<feature type="compositionally biased region" description="Basic and acidic residues" evidence="4">
    <location>
        <begin position="360"/>
        <end position="370"/>
    </location>
</feature>
<reference evidence="8" key="1">
    <citation type="journal article" date="2018" name="Nat. Microbiol.">
        <title>Leveraging single-cell genomics to expand the fungal tree of life.</title>
        <authorList>
            <person name="Ahrendt S.R."/>
            <person name="Quandt C.A."/>
            <person name="Ciobanu D."/>
            <person name="Clum A."/>
            <person name="Salamov A."/>
            <person name="Andreopoulos B."/>
            <person name="Cheng J.F."/>
            <person name="Woyke T."/>
            <person name="Pelin A."/>
            <person name="Henrissat B."/>
            <person name="Reynolds N.K."/>
            <person name="Benny G.L."/>
            <person name="Smith M.E."/>
            <person name="James T.Y."/>
            <person name="Grigoriev I.V."/>
        </authorList>
    </citation>
    <scope>NUCLEOTIDE SEQUENCE [LARGE SCALE GENOMIC DNA]</scope>
    <source>
        <strain evidence="8">Baker2002</strain>
    </source>
</reference>
<evidence type="ECO:0000256" key="1">
    <source>
        <dbReference type="ARBA" id="ARBA00004123"/>
    </source>
</evidence>
<evidence type="ECO:0000256" key="3">
    <source>
        <dbReference type="ARBA" id="ARBA00023242"/>
    </source>
</evidence>
<evidence type="ECO:0000259" key="6">
    <source>
        <dbReference type="Pfam" id="PF15459"/>
    </source>
</evidence>
<comment type="similarity">
    <text evidence="2">Belongs to the SURF6 family.</text>
</comment>
<dbReference type="AlphaFoldDB" id="A0A4P9ZIA5"/>
<feature type="compositionally biased region" description="Basic and acidic residues" evidence="4">
    <location>
        <begin position="139"/>
        <end position="163"/>
    </location>
</feature>
<dbReference type="GO" id="GO:0003723">
    <property type="term" value="F:RNA binding"/>
    <property type="evidence" value="ECO:0007669"/>
    <property type="project" value="TreeGrafter"/>
</dbReference>
<accession>A0A4P9ZIA5</accession>
<dbReference type="InterPro" id="IPR029190">
    <property type="entry name" value="Rrp14/SURF6_C"/>
</dbReference>
<feature type="domain" description="Ribosomal RNA-processing protein 14 N-terminal" evidence="6">
    <location>
        <begin position="8"/>
        <end position="58"/>
    </location>
</feature>
<evidence type="ECO:0000256" key="4">
    <source>
        <dbReference type="SAM" id="MobiDB-lite"/>
    </source>
</evidence>
<gene>
    <name evidence="7" type="ORF">METBISCDRAFT_21198</name>
</gene>
<dbReference type="EMBL" id="ML004429">
    <property type="protein sequence ID" value="RKP32936.1"/>
    <property type="molecule type" value="Genomic_DNA"/>
</dbReference>
<dbReference type="GO" id="GO:0003677">
    <property type="term" value="F:DNA binding"/>
    <property type="evidence" value="ECO:0007669"/>
    <property type="project" value="TreeGrafter"/>
</dbReference>
<keyword evidence="8" id="KW-1185">Reference proteome</keyword>
<feature type="compositionally biased region" description="Basic and acidic residues" evidence="4">
    <location>
        <begin position="45"/>
        <end position="57"/>
    </location>
</feature>
<organism evidence="7 8">
    <name type="scientific">Metschnikowia bicuspidata</name>
    <dbReference type="NCBI Taxonomy" id="27322"/>
    <lineage>
        <taxon>Eukaryota</taxon>
        <taxon>Fungi</taxon>
        <taxon>Dikarya</taxon>
        <taxon>Ascomycota</taxon>
        <taxon>Saccharomycotina</taxon>
        <taxon>Pichiomycetes</taxon>
        <taxon>Metschnikowiaceae</taxon>
        <taxon>Metschnikowia</taxon>
    </lineage>
</organism>
<feature type="region of interest" description="Disordered" evidence="4">
    <location>
        <begin position="354"/>
        <end position="416"/>
    </location>
</feature>
<feature type="compositionally biased region" description="Acidic residues" evidence="4">
    <location>
        <begin position="212"/>
        <end position="237"/>
    </location>
</feature>
<feature type="compositionally biased region" description="Basic and acidic residues" evidence="4">
    <location>
        <begin position="75"/>
        <end position="85"/>
    </location>
</feature>
<proteinExistence type="inferred from homology"/>
<comment type="subcellular location">
    <subcellularLocation>
        <location evidence="1">Nucleus</location>
    </subcellularLocation>
</comment>
<dbReference type="InterPro" id="IPR029188">
    <property type="entry name" value="Rrp14_N"/>
</dbReference>
<dbReference type="Pfam" id="PF04935">
    <property type="entry name" value="SURF6"/>
    <property type="match status" value="1"/>
</dbReference>
<evidence type="ECO:0000256" key="2">
    <source>
        <dbReference type="ARBA" id="ARBA00005904"/>
    </source>
</evidence>
<dbReference type="PANTHER" id="PTHR14369:SF0">
    <property type="entry name" value="SURFEIT LOCUS PROTEIN 6"/>
    <property type="match status" value="1"/>
</dbReference>
<feature type="compositionally biased region" description="Basic and acidic residues" evidence="4">
    <location>
        <begin position="294"/>
        <end position="305"/>
    </location>
</feature>
<keyword evidence="3" id="KW-0539">Nucleus</keyword>
<feature type="region of interest" description="Disordered" evidence="4">
    <location>
        <begin position="42"/>
        <end position="251"/>
    </location>
</feature>
<evidence type="ECO:0000313" key="7">
    <source>
        <dbReference type="EMBL" id="RKP32936.1"/>
    </source>
</evidence>
<evidence type="ECO:0000259" key="5">
    <source>
        <dbReference type="Pfam" id="PF04935"/>
    </source>
</evidence>
<feature type="region of interest" description="Disordered" evidence="4">
    <location>
        <begin position="286"/>
        <end position="306"/>
    </location>
</feature>
<sequence>MSNSLEERLKTHSSAFDGLLSLIPAKYYYDEATQDQWRQKKKLKKEAMRDRMAKLDPDSADSLDSLDNAGVSAKAVKESRAKSAEQVRIPMQKEPSLSSQPEVSSADKEEPVIENVPKFDDEGNEIDVVATPRQQSSRPKKELLPEELQKKQQRRTELKERLASKIYALKEKRKAPGSKLGGPVKSREQMLAERKRKQESRQEKLKRKREADDDEAEASDNSDANQGDDDDDEEENEVMFGNIEFKDGTRMTSDLKNIRSGIIHKRRKGPANNDIKAHLLRLEAKKRKLEQMSPEDRKKAEEQSKWKGLIDQAEGVKVKNDEKLLKKSLKRKDKQKLKSGVEWNERKQVVKDTIAARAKRREENLKTRRENKGKKSKNQVRLRKFTGTVNKAAAGKDKKKRAGFEGCAKSKNKVKK</sequence>
<dbReference type="GO" id="GO:0042273">
    <property type="term" value="P:ribosomal large subunit biogenesis"/>
    <property type="evidence" value="ECO:0007669"/>
    <property type="project" value="TreeGrafter"/>
</dbReference>
<dbReference type="GO" id="GO:0042274">
    <property type="term" value="P:ribosomal small subunit biogenesis"/>
    <property type="evidence" value="ECO:0007669"/>
    <property type="project" value="TreeGrafter"/>
</dbReference>
<feature type="domain" description="Ribosomal RNA-processing protein 14/surfeit locus protein 6 C-terminal" evidence="5">
    <location>
        <begin position="189"/>
        <end position="377"/>
    </location>
</feature>
<dbReference type="Proteomes" id="UP000268321">
    <property type="component" value="Unassembled WGS sequence"/>
</dbReference>
<feature type="compositionally biased region" description="Basic residues" evidence="4">
    <location>
        <begin position="371"/>
        <end position="384"/>
    </location>
</feature>
<evidence type="ECO:0000313" key="8">
    <source>
        <dbReference type="Proteomes" id="UP000268321"/>
    </source>
</evidence>
<dbReference type="Pfam" id="PF15459">
    <property type="entry name" value="RRP14"/>
    <property type="match status" value="1"/>
</dbReference>
<dbReference type="InterPro" id="IPR007019">
    <property type="entry name" value="SURF6"/>
</dbReference>
<dbReference type="OrthoDB" id="444809at2759"/>
<feature type="compositionally biased region" description="Basic residues" evidence="4">
    <location>
        <begin position="194"/>
        <end position="208"/>
    </location>
</feature>
<protein>
    <submittedName>
        <fullName evidence="7">SURF6-domain-containing protein</fullName>
    </submittedName>
</protein>
<dbReference type="PANTHER" id="PTHR14369">
    <property type="entry name" value="SURFEIT LOCUS PROTEIN 6"/>
    <property type="match status" value="1"/>
</dbReference>
<feature type="compositionally biased region" description="Basic and acidic residues" evidence="4">
    <location>
        <begin position="105"/>
        <end position="121"/>
    </location>
</feature>